<feature type="region of interest" description="Disordered" evidence="1">
    <location>
        <begin position="1"/>
        <end position="59"/>
    </location>
</feature>
<organism evidence="2">
    <name type="scientific">Psilocybe cubensis</name>
    <name type="common">Psychedelic mushroom</name>
    <name type="synonym">Stropharia cubensis</name>
    <dbReference type="NCBI Taxonomy" id="181762"/>
    <lineage>
        <taxon>Eukaryota</taxon>
        <taxon>Fungi</taxon>
        <taxon>Dikarya</taxon>
        <taxon>Basidiomycota</taxon>
        <taxon>Agaricomycotina</taxon>
        <taxon>Agaricomycetes</taxon>
        <taxon>Agaricomycetidae</taxon>
        <taxon>Agaricales</taxon>
        <taxon>Agaricineae</taxon>
        <taxon>Strophariaceae</taxon>
        <taxon>Psilocybe</taxon>
    </lineage>
</organism>
<dbReference type="EMBL" id="JAFIQS010000005">
    <property type="protein sequence ID" value="KAG5169361.1"/>
    <property type="molecule type" value="Genomic_DNA"/>
</dbReference>
<feature type="compositionally biased region" description="Acidic residues" evidence="1">
    <location>
        <begin position="309"/>
        <end position="318"/>
    </location>
</feature>
<feature type="compositionally biased region" description="Low complexity" evidence="1">
    <location>
        <begin position="36"/>
        <end position="47"/>
    </location>
</feature>
<sequence>MQRPGPLQELPLERFLPSHPSTQPAAVKPIRSNKRPLSPGGPSLFSPTKRRILNDEGVYSPDKTCKIPLPSLSSSPARFSRVLAGPASPARVLDFGLPQHVYGDPQKPTISRISSIEIMAVETSSSSTHLASSPELKVRKAKPTQRPPSAGLPSDFDNNGHEQDIFGTGPSAAFSQFIARELPPQPDLDSVHYPGFRVFQDPYVTVFRTTEEEDLRSACIVEVDAQKENLPPRRKPRKVETDLKAAQDLSHCDTTTPKKMNQTPKRMESWGSAELSSTIARNMFRISTPSTTSRQGQKSPLQMMKDEMDVVDDDSSDE</sequence>
<protein>
    <submittedName>
        <fullName evidence="2">Uncharacterized protein</fullName>
    </submittedName>
</protein>
<evidence type="ECO:0000313" key="2">
    <source>
        <dbReference type="EMBL" id="KAG5169361.1"/>
    </source>
</evidence>
<feature type="region of interest" description="Disordered" evidence="1">
    <location>
        <begin position="284"/>
        <end position="318"/>
    </location>
</feature>
<feature type="region of interest" description="Disordered" evidence="1">
    <location>
        <begin position="125"/>
        <end position="156"/>
    </location>
</feature>
<name>A0A8H7XX60_PSICU</name>
<dbReference type="OrthoDB" id="3211926at2759"/>
<accession>A0A8H7XX60</accession>
<evidence type="ECO:0000256" key="1">
    <source>
        <dbReference type="SAM" id="MobiDB-lite"/>
    </source>
</evidence>
<reference evidence="2" key="1">
    <citation type="submission" date="2021-02" db="EMBL/GenBank/DDBJ databases">
        <title>Psilocybe cubensis genome.</title>
        <authorList>
            <person name="Mckernan K.J."/>
            <person name="Crawford S."/>
            <person name="Trippe A."/>
            <person name="Kane L.T."/>
            <person name="Mclaughlin S."/>
        </authorList>
    </citation>
    <scope>NUCLEOTIDE SEQUENCE [LARGE SCALE GENOMIC DNA]</scope>
    <source>
        <strain evidence="2">MGC-MH-2018</strain>
    </source>
</reference>
<comment type="caution">
    <text evidence="2">The sequence shown here is derived from an EMBL/GenBank/DDBJ whole genome shotgun (WGS) entry which is preliminary data.</text>
</comment>
<gene>
    <name evidence="2" type="ORF">JR316_005917</name>
</gene>
<proteinExistence type="predicted"/>
<dbReference type="AlphaFoldDB" id="A0A8H7XX60"/>
<feature type="compositionally biased region" description="Polar residues" evidence="1">
    <location>
        <begin position="284"/>
        <end position="300"/>
    </location>
</feature>